<evidence type="ECO:0000259" key="14">
    <source>
        <dbReference type="Pfam" id="PF13603"/>
    </source>
</evidence>
<evidence type="ECO:0000256" key="8">
    <source>
        <dbReference type="ARBA" id="ARBA00023146"/>
    </source>
</evidence>
<dbReference type="PRINTS" id="PR00985">
    <property type="entry name" value="TRNASYNTHLEU"/>
</dbReference>
<evidence type="ECO:0000256" key="11">
    <source>
        <dbReference type="RuleBase" id="RU363035"/>
    </source>
</evidence>
<dbReference type="GO" id="GO:0032543">
    <property type="term" value="P:mitochondrial translation"/>
    <property type="evidence" value="ECO:0007669"/>
    <property type="project" value="TreeGrafter"/>
</dbReference>
<dbReference type="Pfam" id="PF08264">
    <property type="entry name" value="Anticodon_1"/>
    <property type="match status" value="1"/>
</dbReference>
<dbReference type="PROSITE" id="PS00178">
    <property type="entry name" value="AA_TRNA_LIGASE_I"/>
    <property type="match status" value="1"/>
</dbReference>
<dbReference type="InterPro" id="IPR025709">
    <property type="entry name" value="Leu_tRNA-synth_edit"/>
</dbReference>
<keyword evidence="8 11" id="KW-0030">Aminoacyl-tRNA synthetase</keyword>
<evidence type="ECO:0000256" key="1">
    <source>
        <dbReference type="ARBA" id="ARBA00004305"/>
    </source>
</evidence>
<evidence type="ECO:0000256" key="5">
    <source>
        <dbReference type="ARBA" id="ARBA00022741"/>
    </source>
</evidence>
<dbReference type="Gene3D" id="3.40.50.620">
    <property type="entry name" value="HUPs"/>
    <property type="match status" value="2"/>
</dbReference>
<comment type="catalytic activity">
    <reaction evidence="10">
        <text>tRNA(Leu) + L-leucine + ATP = L-leucyl-tRNA(Leu) + AMP + diphosphate</text>
        <dbReference type="Rhea" id="RHEA:11688"/>
        <dbReference type="Rhea" id="RHEA-COMP:9613"/>
        <dbReference type="Rhea" id="RHEA-COMP:9622"/>
        <dbReference type="ChEBI" id="CHEBI:30616"/>
        <dbReference type="ChEBI" id="CHEBI:33019"/>
        <dbReference type="ChEBI" id="CHEBI:57427"/>
        <dbReference type="ChEBI" id="CHEBI:78442"/>
        <dbReference type="ChEBI" id="CHEBI:78494"/>
        <dbReference type="ChEBI" id="CHEBI:456215"/>
        <dbReference type="EC" id="6.1.1.4"/>
    </reaction>
</comment>
<dbReference type="Pfam" id="PF00133">
    <property type="entry name" value="tRNA-synt_1"/>
    <property type="match status" value="2"/>
</dbReference>
<dbReference type="GO" id="GO:0006429">
    <property type="term" value="P:leucyl-tRNA aminoacylation"/>
    <property type="evidence" value="ECO:0007669"/>
    <property type="project" value="InterPro"/>
</dbReference>
<accession>A0A7C8INH9</accession>
<keyword evidence="5 11" id="KW-0547">Nucleotide-binding</keyword>
<gene>
    <name evidence="15" type="ORF">BDV95DRAFT_460393</name>
</gene>
<sequence length="942" mass="106050">MFPYPSGTLHLGHLRVYTIADVLARFKHLDGFRVLHPIGWDAFGLPAENAALERGVQPGAWTRQNIAAMKAQMRAMGGQWDWDRELRTCDPAVYQHTQRLFLLLHARGLAYQAEALVNYDPVDKTVLANEQVDAHGCSWRSGAKVEKLLLKQWFLKIKHFQDALLHDLDALAESGRWPERVISMQRNWIGRSEGMKLCFDIQTGDAGESQHDPLEVFTTRADTLFGVHYVALSLHHPLVQAAAKHDDALKAFRQRAHHLPPDSKEGYLLPNLQAINPLFDVSRSEDGGRLVPIYVAPYVLEDYGSGAVMGVPGHDTRDHAFWRANTDARPIRTVITTEPGVSSGSLIPGQDGDRPVTAKGFMATDIDGFADLPSDEAAQRIASRLQQSGKPVEKTVNWRLRDWLISRQRYWGTPIPIIHCNTCGPVPVPVADLPVELPQLPDASFRGRTGNPLADDETWKKTTCPKCGEAAERETDTMDTFMDSSWYFFRFLDPQNSTSLVSPDKANRGMPVDVYVGGVEHAILHLLYARFISKFLATTPLWPAGRLVHGEPFKHLLTQGMVHGKTYSDPDTRRFLRPEEVDLTNPSAPTMRPHGQPCTVSFEKMSKSKHNGVDPGETIARYGADVTRAHMLFQAPVSAVLEWDETSITGVQRWLVRVIRLSKATFVTPEDHSRGFRPPKNIDMSLTDLLWWLHEEGLIKHKMSMDQDFNTLKLAWVQKLPDGERYLWGQLQNIITSVRQSYSETHSLNTVVSHLMTLTNIIWDTAHTSLHVAYLKWFATVHLLRMVAPIAPAVAEEGWKNIHTATSARINQIVDHPLRDCGRPSVFAFGFPIADGNTSSKLRLFTTCVFQINGKKRFEKVLEAIVATDTGSEWLEVGTGKLWKAFETSEPHPFYGLIPKDFKLIVVKRGQVVNVVSPNISKEDRKKAREEKMAQRRAKKQV</sequence>
<reference evidence="15 16" key="1">
    <citation type="submission" date="2020-01" db="EMBL/GenBank/DDBJ databases">
        <authorList>
            <consortium name="DOE Joint Genome Institute"/>
            <person name="Haridas S."/>
            <person name="Albert R."/>
            <person name="Binder M."/>
            <person name="Bloem J."/>
            <person name="Labutti K."/>
            <person name="Salamov A."/>
            <person name="Andreopoulos B."/>
            <person name="Baker S.E."/>
            <person name="Barry K."/>
            <person name="Bills G."/>
            <person name="Bluhm B.H."/>
            <person name="Cannon C."/>
            <person name="Castanera R."/>
            <person name="Culley D.E."/>
            <person name="Daum C."/>
            <person name="Ezra D."/>
            <person name="Gonzalez J.B."/>
            <person name="Henrissat B."/>
            <person name="Kuo A."/>
            <person name="Liang C."/>
            <person name="Lipzen A."/>
            <person name="Lutzoni F."/>
            <person name="Magnuson J."/>
            <person name="Mondo S."/>
            <person name="Nolan M."/>
            <person name="Ohm R."/>
            <person name="Pangilinan J."/>
            <person name="Park H.-J.H."/>
            <person name="Ramirez L."/>
            <person name="Alfaro M."/>
            <person name="Sun H."/>
            <person name="Tritt A."/>
            <person name="Yoshinaga Y."/>
            <person name="Zwiers L.-H.L."/>
            <person name="Turgeon B.G."/>
            <person name="Goodwin S.B."/>
            <person name="Spatafora J.W."/>
            <person name="Crous P.W."/>
            <person name="Grigoriev I.V."/>
        </authorList>
    </citation>
    <scope>NUCLEOTIDE SEQUENCE [LARGE SCALE GENOMIC DNA]</scope>
    <source>
        <strain evidence="15 16">CBS 611.86</strain>
    </source>
</reference>
<proteinExistence type="inferred from homology"/>
<dbReference type="GO" id="GO:0005524">
    <property type="term" value="F:ATP binding"/>
    <property type="evidence" value="ECO:0007669"/>
    <property type="project" value="UniProtKB-KW"/>
</dbReference>
<keyword evidence="4 11" id="KW-0436">Ligase</keyword>
<dbReference type="SUPFAM" id="SSF47323">
    <property type="entry name" value="Anticodon-binding domain of a subclass of class I aminoacyl-tRNA synthetases"/>
    <property type="match status" value="1"/>
</dbReference>
<dbReference type="InterPro" id="IPR001412">
    <property type="entry name" value="aa-tRNA-synth_I_CS"/>
</dbReference>
<dbReference type="FunFam" id="3.40.50.620:FF:000003">
    <property type="entry name" value="Leucine--tRNA ligase"/>
    <property type="match status" value="1"/>
</dbReference>
<keyword evidence="16" id="KW-1185">Reference proteome</keyword>
<dbReference type="InterPro" id="IPR013155">
    <property type="entry name" value="M/V/L/I-tRNA-synth_anticd-bd"/>
</dbReference>
<dbReference type="AlphaFoldDB" id="A0A7C8INH9"/>
<comment type="similarity">
    <text evidence="2 11">Belongs to the class-I aminoacyl-tRNA synthetase family.</text>
</comment>
<dbReference type="GO" id="GO:0004823">
    <property type="term" value="F:leucine-tRNA ligase activity"/>
    <property type="evidence" value="ECO:0007669"/>
    <property type="project" value="UniProtKB-EC"/>
</dbReference>
<evidence type="ECO:0000256" key="4">
    <source>
        <dbReference type="ARBA" id="ARBA00022598"/>
    </source>
</evidence>
<dbReference type="FunFam" id="1.10.730.10:FF:000002">
    <property type="entry name" value="Leucine--tRNA ligase"/>
    <property type="match status" value="1"/>
</dbReference>
<dbReference type="InterPro" id="IPR009080">
    <property type="entry name" value="tRNAsynth_Ia_anticodon-bd"/>
</dbReference>
<dbReference type="SUPFAM" id="SSF52374">
    <property type="entry name" value="Nucleotidylyl transferase"/>
    <property type="match status" value="1"/>
</dbReference>
<protein>
    <recommendedName>
        <fullName evidence="3">leucine--tRNA ligase</fullName>
        <ecNumber evidence="3">6.1.1.4</ecNumber>
    </recommendedName>
    <alternativeName>
        <fullName evidence="9">Leucyl-tRNA synthetase</fullName>
    </alternativeName>
</protein>
<feature type="domain" description="Methionyl/Valyl/Leucyl/Isoleucyl-tRNA synthetase anticodon-binding" evidence="13">
    <location>
        <begin position="724"/>
        <end position="859"/>
    </location>
</feature>
<dbReference type="InterPro" id="IPR009008">
    <property type="entry name" value="Val/Leu/Ile-tRNA-synth_edit"/>
</dbReference>
<dbReference type="GO" id="GO:0002161">
    <property type="term" value="F:aminoacyl-tRNA deacylase activity"/>
    <property type="evidence" value="ECO:0007669"/>
    <property type="project" value="InterPro"/>
</dbReference>
<dbReference type="InterPro" id="IPR002300">
    <property type="entry name" value="aa-tRNA-synth_Ia"/>
</dbReference>
<feature type="domain" description="Aminoacyl-tRNA synthetase class Ia" evidence="12">
    <location>
        <begin position="400"/>
        <end position="563"/>
    </location>
</feature>
<dbReference type="EMBL" id="JAADJZ010000001">
    <property type="protein sequence ID" value="KAF2878510.1"/>
    <property type="molecule type" value="Genomic_DNA"/>
</dbReference>
<dbReference type="PANTHER" id="PTHR43740:SF2">
    <property type="entry name" value="LEUCINE--TRNA LIGASE, MITOCHONDRIAL"/>
    <property type="match status" value="1"/>
</dbReference>
<dbReference type="OrthoDB" id="15954at2759"/>
<evidence type="ECO:0000256" key="7">
    <source>
        <dbReference type="ARBA" id="ARBA00022917"/>
    </source>
</evidence>
<dbReference type="GO" id="GO:0005759">
    <property type="term" value="C:mitochondrial matrix"/>
    <property type="evidence" value="ECO:0007669"/>
    <property type="project" value="UniProtKB-SubCell"/>
</dbReference>
<comment type="subcellular location">
    <subcellularLocation>
        <location evidence="1">Mitochondrion matrix</location>
    </subcellularLocation>
</comment>
<keyword evidence="6 11" id="KW-0067">ATP-binding</keyword>
<dbReference type="EC" id="6.1.1.4" evidence="3"/>
<evidence type="ECO:0000256" key="9">
    <source>
        <dbReference type="ARBA" id="ARBA00030520"/>
    </source>
</evidence>
<dbReference type="Gene3D" id="1.10.730.10">
    <property type="entry name" value="Isoleucyl-tRNA Synthetase, Domain 1"/>
    <property type="match status" value="1"/>
</dbReference>
<evidence type="ECO:0000259" key="13">
    <source>
        <dbReference type="Pfam" id="PF08264"/>
    </source>
</evidence>
<keyword evidence="7 11" id="KW-0648">Protein biosynthesis</keyword>
<dbReference type="Pfam" id="PF13603">
    <property type="entry name" value="tRNA-synt_1_2"/>
    <property type="match status" value="1"/>
</dbReference>
<feature type="domain" description="Aminoacyl-tRNA synthetase class Ia" evidence="12">
    <location>
        <begin position="3"/>
        <end position="170"/>
    </location>
</feature>
<dbReference type="Gene3D" id="3.90.740.10">
    <property type="entry name" value="Valyl/Leucyl/Isoleucyl-tRNA synthetase, editing domain"/>
    <property type="match status" value="1"/>
</dbReference>
<dbReference type="FunFam" id="3.40.50.620:FF:000100">
    <property type="entry name" value="probable leucine--tRNA ligase, mitochondrial"/>
    <property type="match status" value="1"/>
</dbReference>
<evidence type="ECO:0000256" key="2">
    <source>
        <dbReference type="ARBA" id="ARBA00005594"/>
    </source>
</evidence>
<evidence type="ECO:0000256" key="3">
    <source>
        <dbReference type="ARBA" id="ARBA00013164"/>
    </source>
</evidence>
<evidence type="ECO:0000256" key="10">
    <source>
        <dbReference type="ARBA" id="ARBA00047469"/>
    </source>
</evidence>
<name>A0A7C8INH9_9PLEO</name>
<dbReference type="InterPro" id="IPR002302">
    <property type="entry name" value="Leu-tRNA-ligase"/>
</dbReference>
<dbReference type="Proteomes" id="UP000481861">
    <property type="component" value="Unassembled WGS sequence"/>
</dbReference>
<evidence type="ECO:0000259" key="12">
    <source>
        <dbReference type="Pfam" id="PF00133"/>
    </source>
</evidence>
<feature type="non-terminal residue" evidence="15">
    <location>
        <position position="942"/>
    </location>
</feature>
<dbReference type="PANTHER" id="PTHR43740">
    <property type="entry name" value="LEUCYL-TRNA SYNTHETASE"/>
    <property type="match status" value="1"/>
</dbReference>
<organism evidence="15 16">
    <name type="scientific">Massariosphaeria phaeospora</name>
    <dbReference type="NCBI Taxonomy" id="100035"/>
    <lineage>
        <taxon>Eukaryota</taxon>
        <taxon>Fungi</taxon>
        <taxon>Dikarya</taxon>
        <taxon>Ascomycota</taxon>
        <taxon>Pezizomycotina</taxon>
        <taxon>Dothideomycetes</taxon>
        <taxon>Pleosporomycetidae</taxon>
        <taxon>Pleosporales</taxon>
        <taxon>Pleosporales incertae sedis</taxon>
        <taxon>Massariosphaeria</taxon>
    </lineage>
</organism>
<evidence type="ECO:0000256" key="6">
    <source>
        <dbReference type="ARBA" id="ARBA00022840"/>
    </source>
</evidence>
<dbReference type="InterPro" id="IPR014729">
    <property type="entry name" value="Rossmann-like_a/b/a_fold"/>
</dbReference>
<dbReference type="NCBIfam" id="TIGR00396">
    <property type="entry name" value="leuS_bact"/>
    <property type="match status" value="1"/>
</dbReference>
<evidence type="ECO:0000313" key="15">
    <source>
        <dbReference type="EMBL" id="KAF2878510.1"/>
    </source>
</evidence>
<feature type="domain" description="Leucyl-tRNA synthetase editing" evidence="14">
    <location>
        <begin position="186"/>
        <end position="385"/>
    </location>
</feature>
<dbReference type="SUPFAM" id="SSF50677">
    <property type="entry name" value="ValRS/IleRS/LeuRS editing domain"/>
    <property type="match status" value="1"/>
</dbReference>
<evidence type="ECO:0000313" key="16">
    <source>
        <dbReference type="Proteomes" id="UP000481861"/>
    </source>
</evidence>
<comment type="caution">
    <text evidence="15">The sequence shown here is derived from an EMBL/GenBank/DDBJ whole genome shotgun (WGS) entry which is preliminary data.</text>
</comment>